<protein>
    <recommendedName>
        <fullName evidence="5">HTH araC/xylS-type domain-containing protein</fullName>
    </recommendedName>
</protein>
<feature type="transmembrane region" description="Helical" evidence="4">
    <location>
        <begin position="64"/>
        <end position="83"/>
    </location>
</feature>
<dbReference type="EMBL" id="QHCR01000005">
    <property type="protein sequence ID" value="RHX79705.1"/>
    <property type="molecule type" value="Genomic_DNA"/>
</dbReference>
<name>A0ABX9M2Q7_9LEPT</name>
<feature type="transmembrane region" description="Helical" evidence="4">
    <location>
        <begin position="95"/>
        <end position="117"/>
    </location>
</feature>
<keyword evidence="1" id="KW-0805">Transcription regulation</keyword>
<dbReference type="PROSITE" id="PS01124">
    <property type="entry name" value="HTH_ARAC_FAMILY_2"/>
    <property type="match status" value="1"/>
</dbReference>
<sequence length="383" mass="44815">MSLDFYLASSVEYLALGSIYFLKRKSIFHKRQATVLIFIGCSLFLSSIQNYFDQGITRIINDFFHLFFIISGTIMIYTISIRFSRKTSSKHLTTFGKEFFFFSTLALFASLVIVAFWNRPEEIFAPNLFSLVSETSIFILIIYCILYRYAVKMKYLKREMRLIYFLVILMIVEKINLLAQPEQKEFFGMLSGIFYILSPIFLFTNLIYFANEGYEKVSEAITNPDHENQMNANLYVTNTVLKGIDIEAIKYKLYNLLEKEKIFFDEDIRLPSVAEEMEISTHVLSAFINHHLRTNFNTLINYYRIKEAISLFKEEPRRTTMSVGMAVGFNSNSTFQRSFIQFTKLSPSKFREQIRNGRKIEFDSSLQISVVTHEFPEADLKLT</sequence>
<evidence type="ECO:0000256" key="4">
    <source>
        <dbReference type="SAM" id="Phobius"/>
    </source>
</evidence>
<feature type="transmembrane region" description="Helical" evidence="4">
    <location>
        <begin position="129"/>
        <end position="150"/>
    </location>
</feature>
<dbReference type="InterPro" id="IPR018060">
    <property type="entry name" value="HTH_AraC"/>
</dbReference>
<accession>A0ABX9M2Q7</accession>
<comment type="caution">
    <text evidence="6">The sequence shown here is derived from an EMBL/GenBank/DDBJ whole genome shotgun (WGS) entry which is preliminary data.</text>
</comment>
<dbReference type="Gene3D" id="1.10.10.60">
    <property type="entry name" value="Homeodomain-like"/>
    <property type="match status" value="1"/>
</dbReference>
<evidence type="ECO:0000256" key="3">
    <source>
        <dbReference type="ARBA" id="ARBA00023163"/>
    </source>
</evidence>
<feature type="transmembrane region" description="Helical" evidence="4">
    <location>
        <begin position="186"/>
        <end position="209"/>
    </location>
</feature>
<keyword evidence="3" id="KW-0804">Transcription</keyword>
<gene>
    <name evidence="6" type="ORF">DLM77_12570</name>
</gene>
<keyword evidence="4" id="KW-0812">Transmembrane</keyword>
<keyword evidence="4" id="KW-1133">Transmembrane helix</keyword>
<evidence type="ECO:0000313" key="6">
    <source>
        <dbReference type="EMBL" id="RHX79705.1"/>
    </source>
</evidence>
<feature type="transmembrane region" description="Helical" evidence="4">
    <location>
        <begin position="6"/>
        <end position="22"/>
    </location>
</feature>
<dbReference type="InterPro" id="IPR009057">
    <property type="entry name" value="Homeodomain-like_sf"/>
</dbReference>
<organism evidence="6 7">
    <name type="scientific">Leptospira yasudae</name>
    <dbReference type="NCBI Taxonomy" id="2202201"/>
    <lineage>
        <taxon>Bacteria</taxon>
        <taxon>Pseudomonadati</taxon>
        <taxon>Spirochaetota</taxon>
        <taxon>Spirochaetia</taxon>
        <taxon>Leptospirales</taxon>
        <taxon>Leptospiraceae</taxon>
        <taxon>Leptospira</taxon>
    </lineage>
</organism>
<dbReference type="Pfam" id="PF12833">
    <property type="entry name" value="HTH_18"/>
    <property type="match status" value="1"/>
</dbReference>
<feature type="transmembrane region" description="Helical" evidence="4">
    <location>
        <begin position="162"/>
        <end position="180"/>
    </location>
</feature>
<keyword evidence="2" id="KW-0238">DNA-binding</keyword>
<evidence type="ECO:0000256" key="2">
    <source>
        <dbReference type="ARBA" id="ARBA00023125"/>
    </source>
</evidence>
<dbReference type="PANTHER" id="PTHR43280:SF29">
    <property type="entry name" value="ARAC-FAMILY TRANSCRIPTIONAL REGULATOR"/>
    <property type="match status" value="1"/>
</dbReference>
<evidence type="ECO:0000256" key="1">
    <source>
        <dbReference type="ARBA" id="ARBA00023015"/>
    </source>
</evidence>
<dbReference type="PANTHER" id="PTHR43280">
    <property type="entry name" value="ARAC-FAMILY TRANSCRIPTIONAL REGULATOR"/>
    <property type="match status" value="1"/>
</dbReference>
<dbReference type="RefSeq" id="WP_118956385.1">
    <property type="nucleotide sequence ID" value="NZ_QHCR01000005.1"/>
</dbReference>
<evidence type="ECO:0000313" key="7">
    <source>
        <dbReference type="Proteomes" id="UP000285569"/>
    </source>
</evidence>
<feature type="domain" description="HTH araC/xylS-type" evidence="5">
    <location>
        <begin position="247"/>
        <end position="353"/>
    </location>
</feature>
<dbReference type="Proteomes" id="UP000285569">
    <property type="component" value="Unassembled WGS sequence"/>
</dbReference>
<proteinExistence type="predicted"/>
<keyword evidence="7" id="KW-1185">Reference proteome</keyword>
<reference evidence="6 7" key="2">
    <citation type="journal article" date="2020" name="Int. J. Syst. Evol. Microbiol.">
        <title>Leptospira yasudae sp. nov. and Leptospira stimsonii sp. nov., two new species of the pathogenic group isolated from environmental sources.</title>
        <authorList>
            <person name="Casanovas-Massana A."/>
            <person name="Hamond C."/>
            <person name="Santos L.A."/>
            <person name="de Oliveira D."/>
            <person name="Hacker K.P."/>
            <person name="Balassiano I."/>
            <person name="Costa F."/>
            <person name="Medeiros M.A."/>
            <person name="Reis M.G."/>
            <person name="Ko A.I."/>
            <person name="Wunder E.A."/>
        </authorList>
    </citation>
    <scope>NUCLEOTIDE SEQUENCE [LARGE SCALE GENOMIC DNA]</scope>
    <source>
        <strain evidence="6 7">B21</strain>
    </source>
</reference>
<evidence type="ECO:0000259" key="5">
    <source>
        <dbReference type="PROSITE" id="PS01124"/>
    </source>
</evidence>
<dbReference type="SMART" id="SM00342">
    <property type="entry name" value="HTH_ARAC"/>
    <property type="match status" value="1"/>
</dbReference>
<feature type="transmembrane region" description="Helical" evidence="4">
    <location>
        <begin position="34"/>
        <end position="52"/>
    </location>
</feature>
<reference evidence="7" key="1">
    <citation type="submission" date="2018-05" db="EMBL/GenBank/DDBJ databases">
        <title>Leptospira yasudae sp. nov. and Leptospira stimsonii sp. nov., two pathogenic species of the genus Leptospira isolated from environmental sources.</title>
        <authorList>
            <person name="Casanovas-Massana A."/>
            <person name="Hamond C."/>
            <person name="Santos L.A."/>
            <person name="Hacker K.P."/>
            <person name="Balassiano I."/>
            <person name="Medeiros M.A."/>
            <person name="Reis M.G."/>
            <person name="Ko A.I."/>
            <person name="Wunder E.A."/>
        </authorList>
    </citation>
    <scope>NUCLEOTIDE SEQUENCE [LARGE SCALE GENOMIC DNA]</scope>
    <source>
        <strain evidence="7">B21</strain>
    </source>
</reference>
<dbReference type="SUPFAM" id="SSF46689">
    <property type="entry name" value="Homeodomain-like"/>
    <property type="match status" value="1"/>
</dbReference>
<keyword evidence="4" id="KW-0472">Membrane</keyword>